<evidence type="ECO:0000313" key="1">
    <source>
        <dbReference type="EMBL" id="OLP05741.1"/>
    </source>
</evidence>
<evidence type="ECO:0000313" key="2">
    <source>
        <dbReference type="Proteomes" id="UP000185911"/>
    </source>
</evidence>
<organism evidence="1 2">
    <name type="scientific">Rhodoferax antarcticus ANT.BR</name>
    <dbReference type="NCBI Taxonomy" id="1111071"/>
    <lineage>
        <taxon>Bacteria</taxon>
        <taxon>Pseudomonadati</taxon>
        <taxon>Pseudomonadota</taxon>
        <taxon>Betaproteobacteria</taxon>
        <taxon>Burkholderiales</taxon>
        <taxon>Comamonadaceae</taxon>
        <taxon>Rhodoferax</taxon>
    </lineage>
</organism>
<accession>A0A1Q8YCF8</accession>
<dbReference type="Proteomes" id="UP000185911">
    <property type="component" value="Unassembled WGS sequence"/>
</dbReference>
<comment type="caution">
    <text evidence="1">The sequence shown here is derived from an EMBL/GenBank/DDBJ whole genome shotgun (WGS) entry which is preliminary data.</text>
</comment>
<keyword evidence="2" id="KW-1185">Reference proteome</keyword>
<sequence>MAAWMQVPAAVCFLACGRCAANDHTPIGGKPGLKLLWIKLL</sequence>
<name>A0A1Q8YCF8_9BURK</name>
<reference evidence="1 2" key="1">
    <citation type="submission" date="2017-01" db="EMBL/GenBank/DDBJ databases">
        <title>Genome sequence of Rhodoferax antarcticus ANT.BR, a psychrophilic purple nonsulfur bacterium from an Antarctic microbial mat.</title>
        <authorList>
            <person name="Baker J."/>
            <person name="Riester C."/>
            <person name="Skinner B."/>
            <person name="Newell A."/>
            <person name="Swingley W."/>
            <person name="Madigan M."/>
            <person name="Jung D."/>
            <person name="Asao M."/>
            <person name="Chen M."/>
            <person name="Loughlin P."/>
            <person name="Pan H."/>
            <person name="Lin S."/>
            <person name="Li N."/>
            <person name="Shaw J."/>
            <person name="Prado M."/>
            <person name="Sherman C."/>
            <person name="Li X."/>
            <person name="Tang J."/>
            <person name="Blankenship R."/>
            <person name="Zhao T."/>
            <person name="Touchman J."/>
            <person name="Sattley M."/>
        </authorList>
    </citation>
    <scope>NUCLEOTIDE SEQUENCE [LARGE SCALE GENOMIC DNA]</scope>
    <source>
        <strain evidence="1 2">ANT.BR</strain>
    </source>
</reference>
<dbReference type="AlphaFoldDB" id="A0A1Q8YCF8"/>
<gene>
    <name evidence="1" type="ORF">BLL52_1967</name>
</gene>
<dbReference type="EMBL" id="MSYM01000013">
    <property type="protein sequence ID" value="OLP05741.1"/>
    <property type="molecule type" value="Genomic_DNA"/>
</dbReference>
<proteinExistence type="predicted"/>
<protein>
    <submittedName>
        <fullName evidence="1">Uncharacterized protein</fullName>
    </submittedName>
</protein>